<organism evidence="1 2">
    <name type="scientific">Panagrolaimus sp. ES5</name>
    <dbReference type="NCBI Taxonomy" id="591445"/>
    <lineage>
        <taxon>Eukaryota</taxon>
        <taxon>Metazoa</taxon>
        <taxon>Ecdysozoa</taxon>
        <taxon>Nematoda</taxon>
        <taxon>Chromadorea</taxon>
        <taxon>Rhabditida</taxon>
        <taxon>Tylenchina</taxon>
        <taxon>Panagrolaimomorpha</taxon>
        <taxon>Panagrolaimoidea</taxon>
        <taxon>Panagrolaimidae</taxon>
        <taxon>Panagrolaimus</taxon>
    </lineage>
</organism>
<name>A0AC34F468_9BILA</name>
<dbReference type="Proteomes" id="UP000887579">
    <property type="component" value="Unplaced"/>
</dbReference>
<evidence type="ECO:0000313" key="2">
    <source>
        <dbReference type="WBParaSite" id="ES5_v2.g11731.t1"/>
    </source>
</evidence>
<proteinExistence type="predicted"/>
<accession>A0AC34F468</accession>
<evidence type="ECO:0000313" key="1">
    <source>
        <dbReference type="Proteomes" id="UP000887579"/>
    </source>
</evidence>
<sequence length="176" mass="19803">MGFCWWKIELNAVEIVVFVFTALTILVMYIIAFIGLSARMKRKAYNKDVDAYYCCCGCMHVLNGTLIMCILILLYCGIIDVYAWCILELNIFAVIILVIFTLALLAIYIIAFIGCYTKIVGWFITVLNFSIFFCISNNASSIVILVASLIGLCLDENKMNSIINARSEAPEKLSKM</sequence>
<reference evidence="2" key="1">
    <citation type="submission" date="2022-11" db="UniProtKB">
        <authorList>
            <consortium name="WormBaseParasite"/>
        </authorList>
    </citation>
    <scope>IDENTIFICATION</scope>
</reference>
<protein>
    <submittedName>
        <fullName evidence="2">NADH dehydrogenase subunit 6</fullName>
    </submittedName>
</protein>
<dbReference type="WBParaSite" id="ES5_v2.g11731.t1">
    <property type="protein sequence ID" value="ES5_v2.g11731.t1"/>
    <property type="gene ID" value="ES5_v2.g11731"/>
</dbReference>